<protein>
    <submittedName>
        <fullName evidence="3">Uncharacterized protein</fullName>
    </submittedName>
</protein>
<keyword evidence="4" id="KW-1185">Reference proteome</keyword>
<reference evidence="3" key="1">
    <citation type="submission" date="2016-10" db="EMBL/GenBank/DDBJ databases">
        <authorList>
            <person name="de Groot N.N."/>
        </authorList>
    </citation>
    <scope>NUCLEOTIDE SEQUENCE [LARGE SCALE GENOMIC DNA]</scope>
    <source>
        <strain evidence="3">CDM_6</strain>
    </source>
</reference>
<keyword evidence="1" id="KW-0472">Membrane</keyword>
<dbReference type="Proteomes" id="UP000199320">
    <property type="component" value="Unassembled WGS sequence"/>
</dbReference>
<accession>A0A1I0JEN2</accession>
<sequence length="69" mass="7750">MTKSIIPGASIQRFAIILMLYGGFYEISYWVGPRITRFPYQDSGTIMTFALLLGIVGIGVEIYNKDEVN</sequence>
<proteinExistence type="predicted"/>
<evidence type="ECO:0000256" key="1">
    <source>
        <dbReference type="SAM" id="Phobius"/>
    </source>
</evidence>
<feature type="transmembrane region" description="Helical" evidence="1">
    <location>
        <begin position="44"/>
        <end position="63"/>
    </location>
</feature>
<evidence type="ECO:0000313" key="3">
    <source>
        <dbReference type="EMBL" id="SEU07818.1"/>
    </source>
</evidence>
<organism evidence="3 4">
    <name type="scientific">Natrinema hispanicum</name>
    <dbReference type="NCBI Taxonomy" id="392421"/>
    <lineage>
        <taxon>Archaea</taxon>
        <taxon>Methanobacteriati</taxon>
        <taxon>Methanobacteriota</taxon>
        <taxon>Stenosarchaea group</taxon>
        <taxon>Halobacteria</taxon>
        <taxon>Halobacteriales</taxon>
        <taxon>Natrialbaceae</taxon>
        <taxon>Natrinema</taxon>
    </lineage>
</organism>
<keyword evidence="1" id="KW-1133">Transmembrane helix</keyword>
<feature type="transmembrane region" description="Helical" evidence="1">
    <location>
        <begin position="12"/>
        <end position="32"/>
    </location>
</feature>
<name>A0A1I0JEN2_9EURY</name>
<dbReference type="EMBL" id="FOIC01000038">
    <property type="protein sequence ID" value="SEU07818.1"/>
    <property type="molecule type" value="Genomic_DNA"/>
</dbReference>
<dbReference type="Proteomes" id="UP000324021">
    <property type="component" value="Unassembled WGS sequence"/>
</dbReference>
<dbReference type="OrthoDB" id="372516at2157"/>
<keyword evidence="1" id="KW-0812">Transmembrane</keyword>
<reference evidence="4 5" key="2">
    <citation type="submission" date="2016-10" db="EMBL/GenBank/DDBJ databases">
        <authorList>
            <person name="Varghese N."/>
            <person name="Submissions S."/>
        </authorList>
    </citation>
    <scope>NUCLEOTIDE SEQUENCE [LARGE SCALE GENOMIC DNA]</scope>
    <source>
        <strain evidence="2 5">CDM_1</strain>
        <strain evidence="4">CDM_6</strain>
    </source>
</reference>
<dbReference type="EMBL" id="FMZP01000115">
    <property type="protein sequence ID" value="SDE04526.1"/>
    <property type="molecule type" value="Genomic_DNA"/>
</dbReference>
<gene>
    <name evidence="3" type="ORF">SAMN04488694_13812</name>
    <name evidence="2" type="ORF">SAMN05192552_11152</name>
</gene>
<evidence type="ECO:0000313" key="5">
    <source>
        <dbReference type="Proteomes" id="UP000324021"/>
    </source>
</evidence>
<evidence type="ECO:0000313" key="2">
    <source>
        <dbReference type="EMBL" id="SDE04526.1"/>
    </source>
</evidence>
<dbReference type="AlphaFoldDB" id="A0A1I0JEN2"/>
<dbReference type="RefSeq" id="WP_139246263.1">
    <property type="nucleotide sequence ID" value="NZ_FMZP01000115.1"/>
</dbReference>
<evidence type="ECO:0000313" key="4">
    <source>
        <dbReference type="Proteomes" id="UP000199320"/>
    </source>
</evidence>